<organism evidence="2 3">
    <name type="scientific">Fusarium solani</name>
    <name type="common">Filamentous fungus</name>
    <dbReference type="NCBI Taxonomy" id="169388"/>
    <lineage>
        <taxon>Eukaryota</taxon>
        <taxon>Fungi</taxon>
        <taxon>Dikarya</taxon>
        <taxon>Ascomycota</taxon>
        <taxon>Pezizomycotina</taxon>
        <taxon>Sordariomycetes</taxon>
        <taxon>Hypocreomycetidae</taxon>
        <taxon>Hypocreales</taxon>
        <taxon>Nectriaceae</taxon>
        <taxon>Fusarium</taxon>
        <taxon>Fusarium solani species complex</taxon>
    </lineage>
</organism>
<accession>A0A9P9HK36</accession>
<dbReference type="EMBL" id="JAGTJS010000009">
    <property type="protein sequence ID" value="KAH7258557.1"/>
    <property type="molecule type" value="Genomic_DNA"/>
</dbReference>
<sequence length="505" mass="56453">MSFFGFGRESEKGPRVTVRLQVWHYHVRGRCPEFNRSLAEFFTHKSLQKHWRIHPAEVVEPLNVSSRDEYAPVEVDFVHRKATYAQPVGDPHSSVRDIFKHIAPEIVYKYFVIGLQSAPHAMNIYATLDGEEMTGVDIKRQYAHSCILFPLELRLQRDLRPNPVSQEDKMMEILQAGVITLSTLRALVCAFKVFEGGDISKAGDVLATTDKTLHELTSQLPWLRSGLEKARKTVEGGEDVAFPDEASAVSLAPVNNAASSFEELRVMARNLEPRLARLSKGENLTNQGIVDTMLDLRQAMVHLSRYEQSMQVVDKEEFTKWDRKVIKHRTRQYAATATGVLSVAAIVIAAFFRPDILANLLVDTLAGGSIVGGVGITLDQKARKEKALVAHQNAQARAKKGRIALKEVKKALEEVRTDLATIFMVQVMRQHVQGPSIGRHELEKAVTMLGGDLGALGEGGYDRALIGDRMRNLVEKSLKLDEVYQQTVMDLNLVMDEIGRVQQPA</sequence>
<evidence type="ECO:0000313" key="3">
    <source>
        <dbReference type="Proteomes" id="UP000736672"/>
    </source>
</evidence>
<proteinExistence type="predicted"/>
<reference evidence="2" key="1">
    <citation type="journal article" date="2021" name="Nat. Commun.">
        <title>Genetic determinants of endophytism in the Arabidopsis root mycobiome.</title>
        <authorList>
            <person name="Mesny F."/>
            <person name="Miyauchi S."/>
            <person name="Thiergart T."/>
            <person name="Pickel B."/>
            <person name="Atanasova L."/>
            <person name="Karlsson M."/>
            <person name="Huettel B."/>
            <person name="Barry K.W."/>
            <person name="Haridas S."/>
            <person name="Chen C."/>
            <person name="Bauer D."/>
            <person name="Andreopoulos W."/>
            <person name="Pangilinan J."/>
            <person name="LaButti K."/>
            <person name="Riley R."/>
            <person name="Lipzen A."/>
            <person name="Clum A."/>
            <person name="Drula E."/>
            <person name="Henrissat B."/>
            <person name="Kohler A."/>
            <person name="Grigoriev I.V."/>
            <person name="Martin F.M."/>
            <person name="Hacquard S."/>
        </authorList>
    </citation>
    <scope>NUCLEOTIDE SEQUENCE</scope>
    <source>
        <strain evidence="2">FSSC 5 MPI-SDFR-AT-0091</strain>
    </source>
</reference>
<keyword evidence="3" id="KW-1185">Reference proteome</keyword>
<name>A0A9P9HK36_FUSSL</name>
<keyword evidence="1" id="KW-0472">Membrane</keyword>
<dbReference type="OrthoDB" id="4894358at2759"/>
<evidence type="ECO:0000313" key="2">
    <source>
        <dbReference type="EMBL" id="KAH7258557.1"/>
    </source>
</evidence>
<gene>
    <name evidence="2" type="ORF">B0J15DRAFT_525783</name>
</gene>
<comment type="caution">
    <text evidence="2">The sequence shown here is derived from an EMBL/GenBank/DDBJ whole genome shotgun (WGS) entry which is preliminary data.</text>
</comment>
<evidence type="ECO:0000256" key="1">
    <source>
        <dbReference type="SAM" id="Phobius"/>
    </source>
</evidence>
<dbReference type="Proteomes" id="UP000736672">
    <property type="component" value="Unassembled WGS sequence"/>
</dbReference>
<keyword evidence="1" id="KW-0812">Transmembrane</keyword>
<keyword evidence="1" id="KW-1133">Transmembrane helix</keyword>
<protein>
    <submittedName>
        <fullName evidence="2">Uncharacterized protein</fullName>
    </submittedName>
</protein>
<feature type="transmembrane region" description="Helical" evidence="1">
    <location>
        <begin position="358"/>
        <end position="378"/>
    </location>
</feature>
<feature type="transmembrane region" description="Helical" evidence="1">
    <location>
        <begin position="333"/>
        <end position="352"/>
    </location>
</feature>
<dbReference type="AlphaFoldDB" id="A0A9P9HK36"/>